<dbReference type="AlphaFoldDB" id="A0AAN7TMB0"/>
<accession>A0AAN7TMB0</accession>
<evidence type="ECO:0000256" key="1">
    <source>
        <dbReference type="SAM" id="MobiDB-lite"/>
    </source>
</evidence>
<protein>
    <submittedName>
        <fullName evidence="3">Uncharacterized protein</fullName>
    </submittedName>
</protein>
<dbReference type="Pfam" id="PF17316">
    <property type="entry name" value="Perilipin_2"/>
    <property type="match status" value="1"/>
</dbReference>
<gene>
    <name evidence="3" type="ORF">LTR62_002486</name>
</gene>
<proteinExistence type="predicted"/>
<feature type="compositionally biased region" description="Basic and acidic residues" evidence="1">
    <location>
        <begin position="221"/>
        <end position="244"/>
    </location>
</feature>
<comment type="caution">
    <text evidence="3">The sequence shown here is derived from an EMBL/GenBank/DDBJ whole genome shotgun (WGS) entry which is preliminary data.</text>
</comment>
<feature type="transmembrane region" description="Helical" evidence="2">
    <location>
        <begin position="135"/>
        <end position="153"/>
    </location>
</feature>
<sequence>MSSQQTTGDMMPSKTMDHVASYPIVNDTIEAAKSHPIGQKSMEIANGAYQRFIEPVEPYMRKPASMAKPYLHKVDEFAVSGLQQLDQRAPLLQEDSQTVIDTGRDYITFPIRYPLSVWQEEYNKQAGSRGENHNIFFPMFLFVVVTCFSLHVYRDVYRFAIDFLNNVVKPKAQEARKKGPDYAREARDTAQQYAQVGQEKFDEYSKKGQQKADQYSSKAEQAGKDAKGQAQQTKEDAKAKAGSK</sequence>
<keyword evidence="2" id="KW-0472">Membrane</keyword>
<feature type="region of interest" description="Disordered" evidence="1">
    <location>
        <begin position="174"/>
        <end position="244"/>
    </location>
</feature>
<evidence type="ECO:0000313" key="3">
    <source>
        <dbReference type="EMBL" id="KAK5114551.1"/>
    </source>
</evidence>
<keyword evidence="2" id="KW-0812">Transmembrane</keyword>
<evidence type="ECO:0000313" key="4">
    <source>
        <dbReference type="Proteomes" id="UP001310890"/>
    </source>
</evidence>
<organism evidence="3 4">
    <name type="scientific">Meristemomyces frigidus</name>
    <dbReference type="NCBI Taxonomy" id="1508187"/>
    <lineage>
        <taxon>Eukaryota</taxon>
        <taxon>Fungi</taxon>
        <taxon>Dikarya</taxon>
        <taxon>Ascomycota</taxon>
        <taxon>Pezizomycotina</taxon>
        <taxon>Dothideomycetes</taxon>
        <taxon>Dothideomycetidae</taxon>
        <taxon>Mycosphaerellales</taxon>
        <taxon>Teratosphaeriaceae</taxon>
        <taxon>Meristemomyces</taxon>
    </lineage>
</organism>
<keyword evidence="2" id="KW-1133">Transmembrane helix</keyword>
<feature type="compositionally biased region" description="Basic and acidic residues" evidence="1">
    <location>
        <begin position="174"/>
        <end position="188"/>
    </location>
</feature>
<dbReference type="EMBL" id="JAVRRL010000017">
    <property type="protein sequence ID" value="KAK5114551.1"/>
    <property type="molecule type" value="Genomic_DNA"/>
</dbReference>
<reference evidence="3" key="1">
    <citation type="submission" date="2023-08" db="EMBL/GenBank/DDBJ databases">
        <title>Black Yeasts Isolated from many extreme environments.</title>
        <authorList>
            <person name="Coleine C."/>
            <person name="Stajich J.E."/>
            <person name="Selbmann L."/>
        </authorList>
    </citation>
    <scope>NUCLEOTIDE SEQUENCE</scope>
    <source>
        <strain evidence="3">CCFEE 5401</strain>
    </source>
</reference>
<evidence type="ECO:0000256" key="2">
    <source>
        <dbReference type="SAM" id="Phobius"/>
    </source>
</evidence>
<name>A0AAN7TMB0_9PEZI</name>
<dbReference type="Proteomes" id="UP001310890">
    <property type="component" value="Unassembled WGS sequence"/>
</dbReference>